<sequence>MLKNEIAILLQGRFTEETINTIECYLKWSIAENIIVSTWEGSVDSSMKRRLTELGIHIIYSPDPKYPGYRNVNRQIVSTYAGLTWAKCQGYTHLIKVRTDHNIENLDSIIREYKGVIDGKIVAIQSQNYFKFPFMINDFIFYSKIDNLLMLFDAELSTSSNGDLGVGTRLYNLVSHFNNERNLYNDNPAVAEKYLLFNYISKHGIEVPKGFKRQSILSLYFINRYFQLINPKDVNLKSEKKYFALEYNGPLQEYLVTLEEKRMKFLLKFVSYYSLDVLKKLSVHFKYLVKIVKTFLYK</sequence>
<dbReference type="EMBL" id="MT898242">
    <property type="protein sequence ID" value="QOS23446.1"/>
    <property type="molecule type" value="Genomic_DNA"/>
</dbReference>
<name>A0A7M1W8U3_VIBPH</name>
<accession>A0A7M1W8U3</accession>
<reference evidence="1" key="1">
    <citation type="submission" date="2020-08" db="EMBL/GenBank/DDBJ databases">
        <title>Genetic structure, function and evolution of capsule biosynthesis loci in Vibrio parahaemolyticus.</title>
        <authorList>
            <person name="Li L."/>
            <person name="Bian S."/>
        </authorList>
    </citation>
    <scope>NUCLEOTIDE SEQUENCE</scope>
    <source>
        <strain evidence="1">VP371</strain>
    </source>
</reference>
<dbReference type="AlphaFoldDB" id="A0A7M1W8U3"/>
<gene>
    <name evidence="1" type="ORF">VP371_00013</name>
</gene>
<evidence type="ECO:0000313" key="1">
    <source>
        <dbReference type="EMBL" id="QOS23446.1"/>
    </source>
</evidence>
<organism evidence="1">
    <name type="scientific">Vibrio parahaemolyticus</name>
    <dbReference type="NCBI Taxonomy" id="670"/>
    <lineage>
        <taxon>Bacteria</taxon>
        <taxon>Pseudomonadati</taxon>
        <taxon>Pseudomonadota</taxon>
        <taxon>Gammaproteobacteria</taxon>
        <taxon>Vibrionales</taxon>
        <taxon>Vibrionaceae</taxon>
        <taxon>Vibrio</taxon>
    </lineage>
</organism>
<protein>
    <recommendedName>
        <fullName evidence="2">WavE lipopolysaccharide synthesis</fullName>
    </recommendedName>
</protein>
<evidence type="ECO:0008006" key="2">
    <source>
        <dbReference type="Google" id="ProtNLM"/>
    </source>
</evidence>
<dbReference type="Pfam" id="PF07507">
    <property type="entry name" value="WavE"/>
    <property type="match status" value="1"/>
</dbReference>
<dbReference type="InterPro" id="IPR011122">
    <property type="entry name" value="WavE"/>
</dbReference>
<proteinExistence type="predicted"/>